<comment type="caution">
    <text evidence="8">The sequence shown here is derived from an EMBL/GenBank/DDBJ whole genome shotgun (WGS) entry which is preliminary data.</text>
</comment>
<dbReference type="EMBL" id="QXGE01002072">
    <property type="protein sequence ID" value="KAE9285205.1"/>
    <property type="molecule type" value="Genomic_DNA"/>
</dbReference>
<organism evidence="8 11">
    <name type="scientific">Phytophthora fragariae</name>
    <dbReference type="NCBI Taxonomy" id="53985"/>
    <lineage>
        <taxon>Eukaryota</taxon>
        <taxon>Sar</taxon>
        <taxon>Stramenopiles</taxon>
        <taxon>Oomycota</taxon>
        <taxon>Peronosporomycetes</taxon>
        <taxon>Peronosporales</taxon>
        <taxon>Peronosporaceae</taxon>
        <taxon>Phytophthora</taxon>
    </lineage>
</organism>
<evidence type="ECO:0000313" key="16">
    <source>
        <dbReference type="Proteomes" id="UP000488956"/>
    </source>
</evidence>
<name>A0A6A4C4N8_9STRA</name>
<dbReference type="Proteomes" id="UP000433483">
    <property type="component" value="Unassembled WGS sequence"/>
</dbReference>
<proteinExistence type="predicted"/>
<evidence type="ECO:0000313" key="13">
    <source>
        <dbReference type="Proteomes" id="UP000440732"/>
    </source>
</evidence>
<evidence type="ECO:0000313" key="4">
    <source>
        <dbReference type="EMBL" id="KAE9136047.1"/>
    </source>
</evidence>
<evidence type="ECO:0000313" key="1">
    <source>
        <dbReference type="EMBL" id="KAE8926185.1"/>
    </source>
</evidence>
<keyword evidence="10" id="KW-1185">Reference proteome</keyword>
<evidence type="ECO:0000313" key="3">
    <source>
        <dbReference type="EMBL" id="KAE9099516.1"/>
    </source>
</evidence>
<evidence type="ECO:0000313" key="7">
    <source>
        <dbReference type="EMBL" id="KAE9216360.1"/>
    </source>
</evidence>
<dbReference type="Proteomes" id="UP000437068">
    <property type="component" value="Unassembled WGS sequence"/>
</dbReference>
<sequence length="128" mass="14549">METTVRLFIRQRSETRARTVANDVLGHLAQTGFLMVNLESGDDVTAALRTVQRYIKRCGYKWGKKPGSAFAMSTENVVKRDNYVAMMASEVADQHCNIYLDESYIHHNYCYGLLCDQTNPSVVKAKHK</sequence>
<accession>A0A6A4C4N8</accession>
<dbReference type="Proteomes" id="UP000488956">
    <property type="component" value="Unassembled WGS sequence"/>
</dbReference>
<dbReference type="EMBL" id="QXGC01000927">
    <property type="protein sequence ID" value="KAE9216286.1"/>
    <property type="molecule type" value="Genomic_DNA"/>
</dbReference>
<evidence type="ECO:0000313" key="6">
    <source>
        <dbReference type="EMBL" id="KAE9216286.1"/>
    </source>
</evidence>
<dbReference type="EMBL" id="QXGD01001047">
    <property type="protein sequence ID" value="KAE9216360.1"/>
    <property type="molecule type" value="Genomic_DNA"/>
</dbReference>
<protein>
    <submittedName>
        <fullName evidence="8">Uncharacterized protein</fullName>
    </submittedName>
</protein>
<reference evidence="9 10" key="1">
    <citation type="submission" date="2018-08" db="EMBL/GenBank/DDBJ databases">
        <title>Genomic investigation of the strawberry pathogen Phytophthora fragariae indicates pathogenicity is determined by transcriptional variation in three key races.</title>
        <authorList>
            <person name="Adams T.M."/>
            <person name="Armitage A.D."/>
            <person name="Sobczyk M.K."/>
            <person name="Bates H.J."/>
            <person name="Dunwell J.M."/>
            <person name="Nellist C.F."/>
            <person name="Harrison R.J."/>
        </authorList>
    </citation>
    <scope>NUCLEOTIDE SEQUENCE [LARGE SCALE GENOMIC DNA]</scope>
    <source>
        <strain evidence="8 11">A4</strain>
        <strain evidence="7 12">BC-1</strain>
        <strain evidence="6 15">BC-23</strain>
        <strain evidence="5 10">NOV-27</strain>
        <strain evidence="4 13">NOV-5</strain>
        <strain evidence="2 14">NOV-71</strain>
        <strain evidence="1 9">NOV-9</strain>
        <strain evidence="3 16">ONT-3</strain>
    </source>
</reference>
<gene>
    <name evidence="8" type="ORF">PF001_g22015</name>
    <name evidence="7" type="ORF">PF002_g17104</name>
    <name evidence="6" type="ORF">PF004_g14494</name>
    <name evidence="5" type="ORF">PF005_g16557</name>
    <name evidence="4" type="ORF">PF006_g14464</name>
    <name evidence="2" type="ORF">PF007_g15908</name>
    <name evidence="1" type="ORF">PF009_g23623</name>
    <name evidence="3" type="ORF">PF010_g15168</name>
</gene>
<evidence type="ECO:0000313" key="10">
    <source>
        <dbReference type="Proteomes" id="UP000433483"/>
    </source>
</evidence>
<evidence type="ECO:0000313" key="12">
    <source>
        <dbReference type="Proteomes" id="UP000440367"/>
    </source>
</evidence>
<dbReference type="Proteomes" id="UP000476176">
    <property type="component" value="Unassembled WGS sequence"/>
</dbReference>
<dbReference type="Proteomes" id="UP000440732">
    <property type="component" value="Unassembled WGS sequence"/>
</dbReference>
<dbReference type="Proteomes" id="UP000429523">
    <property type="component" value="Unassembled WGS sequence"/>
</dbReference>
<dbReference type="OrthoDB" id="75703at2759"/>
<evidence type="ECO:0000313" key="11">
    <source>
        <dbReference type="Proteomes" id="UP000437068"/>
    </source>
</evidence>
<evidence type="ECO:0000313" key="9">
    <source>
        <dbReference type="Proteomes" id="UP000429523"/>
    </source>
</evidence>
<evidence type="ECO:0000313" key="8">
    <source>
        <dbReference type="EMBL" id="KAE9285205.1"/>
    </source>
</evidence>
<evidence type="ECO:0000313" key="2">
    <source>
        <dbReference type="EMBL" id="KAE9099355.1"/>
    </source>
</evidence>
<dbReference type="EMBL" id="QXFX01000974">
    <property type="protein sequence ID" value="KAE9099516.1"/>
    <property type="molecule type" value="Genomic_DNA"/>
</dbReference>
<evidence type="ECO:0000313" key="15">
    <source>
        <dbReference type="Proteomes" id="UP000476176"/>
    </source>
</evidence>
<dbReference type="EMBL" id="QXFZ01000998">
    <property type="protein sequence ID" value="KAE9099355.1"/>
    <property type="molecule type" value="Genomic_DNA"/>
</dbReference>
<dbReference type="Proteomes" id="UP000441208">
    <property type="component" value="Unassembled WGS sequence"/>
</dbReference>
<dbReference type="AlphaFoldDB" id="A0A6A4C4N8"/>
<evidence type="ECO:0000313" key="5">
    <source>
        <dbReference type="EMBL" id="KAE9197319.1"/>
    </source>
</evidence>
<dbReference type="EMBL" id="QXGF01002096">
    <property type="protein sequence ID" value="KAE8926185.1"/>
    <property type="molecule type" value="Genomic_DNA"/>
</dbReference>
<dbReference type="EMBL" id="QXGB01001090">
    <property type="protein sequence ID" value="KAE9197319.1"/>
    <property type="molecule type" value="Genomic_DNA"/>
</dbReference>
<dbReference type="Proteomes" id="UP000440367">
    <property type="component" value="Unassembled WGS sequence"/>
</dbReference>
<evidence type="ECO:0000313" key="14">
    <source>
        <dbReference type="Proteomes" id="UP000441208"/>
    </source>
</evidence>
<dbReference type="EMBL" id="QXGA01000910">
    <property type="protein sequence ID" value="KAE9136047.1"/>
    <property type="molecule type" value="Genomic_DNA"/>
</dbReference>